<comment type="subcellular location">
    <subcellularLocation>
        <location evidence="6">Cytoplasm</location>
    </subcellularLocation>
</comment>
<feature type="binding site" evidence="6">
    <location>
        <position position="9"/>
    </location>
    <ligand>
        <name>Mg(2+)</name>
        <dbReference type="ChEBI" id="CHEBI:18420"/>
    </ligand>
</feature>
<dbReference type="GO" id="GO:0009432">
    <property type="term" value="P:SOS response"/>
    <property type="evidence" value="ECO:0007669"/>
    <property type="project" value="TreeGrafter"/>
</dbReference>
<keyword evidence="6" id="KW-0808">Transferase</keyword>
<dbReference type="InterPro" id="IPR022880">
    <property type="entry name" value="DNApol_IV"/>
</dbReference>
<comment type="caution">
    <text evidence="8">The sequence shown here is derived from an EMBL/GenBank/DDBJ whole genome shotgun (WGS) entry which is preliminary data.</text>
</comment>
<dbReference type="InterPro" id="IPR043128">
    <property type="entry name" value="Rev_trsase/Diguanyl_cyclase"/>
</dbReference>
<dbReference type="GO" id="GO:0006261">
    <property type="term" value="P:DNA-templated DNA replication"/>
    <property type="evidence" value="ECO:0007669"/>
    <property type="project" value="UniProtKB-UniRule"/>
</dbReference>
<dbReference type="GeneID" id="35802883"/>
<keyword evidence="5 6" id="KW-0239">DNA-directed DNA polymerase</keyword>
<dbReference type="InterPro" id="IPR001126">
    <property type="entry name" value="UmuC"/>
</dbReference>
<dbReference type="SMR" id="A0AB36TK90"/>
<dbReference type="Gene3D" id="3.30.70.270">
    <property type="match status" value="1"/>
</dbReference>
<comment type="function">
    <text evidence="6">Poorly processive, error-prone DNA polymerase involved in untargeted mutagenesis. Copies undamaged DNA at stalled replication forks, which arise in vivo from mismatched or misaligned primer ends. These misaligned primers can be extended by PolIV. Exhibits no 3'-5' exonuclease (proofreading) activity. May be involved in translesional synthesis, in conjunction with the beta clamp from PolIII.</text>
</comment>
<keyword evidence="2 6" id="KW-0515">Mutator protein</keyword>
<dbReference type="Gene3D" id="1.10.150.20">
    <property type="entry name" value="5' to 3' exonuclease, C-terminal subdomain"/>
    <property type="match status" value="1"/>
</dbReference>
<keyword evidence="6" id="KW-0235">DNA replication</keyword>
<dbReference type="AlphaFoldDB" id="A0AB36TK90"/>
<dbReference type="GO" id="GO:0000287">
    <property type="term" value="F:magnesium ion binding"/>
    <property type="evidence" value="ECO:0007669"/>
    <property type="project" value="UniProtKB-UniRule"/>
</dbReference>
<dbReference type="GO" id="GO:0006281">
    <property type="term" value="P:DNA repair"/>
    <property type="evidence" value="ECO:0007669"/>
    <property type="project" value="UniProtKB-UniRule"/>
</dbReference>
<name>A0AB36TK90_ACETH</name>
<sequence>MKRVILHCDLNNFYASVECLYHPELRDKPVAVCGSIEDRHGIVLAKNYAAKKYKVKTGETVWEAKNKCPGLVVVKANHSLYYKFSKYARQIYEYYTDRVESFGLDECWLDVSESTLLFGDGTKIANEIRERIKRELGVTVSVGVSYNKVFAKLGSDMKKPDAVTVITENDFKEKIWGLPVEALLYVGDSTKKKLNNMAVFTIGDLANCHSEFLVRQLGKWGYTLWSFANGYDTSPVAKNDCEIPIKSIGNSLTAPRDLTNNEDVRILIYVLSESVGERLRSHNLKGRTVQISIKDPELQTLERQAGLDIHTSITSEIAQKAYEIFLKSWNWSKNVRALGVRVTDLVESDTCTQISLFSDDIKRQKLEILDECVDRVRERFGYYSVRRGILLQDRGLNRI</sequence>
<keyword evidence="6" id="KW-0238">DNA-binding</keyword>
<feature type="active site" evidence="6">
    <location>
        <position position="106"/>
    </location>
</feature>
<dbReference type="InterPro" id="IPR050116">
    <property type="entry name" value="DNA_polymerase-Y"/>
</dbReference>
<dbReference type="PROSITE" id="PS50173">
    <property type="entry name" value="UMUC"/>
    <property type="match status" value="1"/>
</dbReference>
<accession>A0AB36TK90</accession>
<keyword evidence="6" id="KW-0234">DNA repair</keyword>
<evidence type="ECO:0000259" key="7">
    <source>
        <dbReference type="PROSITE" id="PS50173"/>
    </source>
</evidence>
<proteinExistence type="inferred from homology"/>
<dbReference type="PANTHER" id="PTHR11076">
    <property type="entry name" value="DNA REPAIR POLYMERASE UMUC / TRANSFERASE FAMILY MEMBER"/>
    <property type="match status" value="1"/>
</dbReference>
<evidence type="ECO:0000256" key="6">
    <source>
        <dbReference type="HAMAP-Rule" id="MF_01113"/>
    </source>
</evidence>
<keyword evidence="4 6" id="KW-0227">DNA damage</keyword>
<dbReference type="SUPFAM" id="SSF100879">
    <property type="entry name" value="Lesion bypass DNA polymerase (Y-family), little finger domain"/>
    <property type="match status" value="1"/>
</dbReference>
<dbReference type="GO" id="GO:0003887">
    <property type="term" value="F:DNA-directed DNA polymerase activity"/>
    <property type="evidence" value="ECO:0007669"/>
    <property type="project" value="UniProtKB-UniRule"/>
</dbReference>
<evidence type="ECO:0000256" key="4">
    <source>
        <dbReference type="ARBA" id="ARBA00022763"/>
    </source>
</evidence>
<dbReference type="EC" id="2.7.7.7" evidence="6"/>
<feature type="domain" description="UmuC" evidence="7">
    <location>
        <begin position="5"/>
        <end position="187"/>
    </location>
</feature>
<keyword evidence="6" id="KW-0460">Magnesium</keyword>
<dbReference type="EMBL" id="PDBW01000001">
    <property type="protein sequence ID" value="PFH04041.1"/>
    <property type="molecule type" value="Genomic_DNA"/>
</dbReference>
<organism evidence="8 9">
    <name type="scientific">Acetivibrio thermocellus AD2</name>
    <dbReference type="NCBI Taxonomy" id="1138384"/>
    <lineage>
        <taxon>Bacteria</taxon>
        <taxon>Bacillati</taxon>
        <taxon>Bacillota</taxon>
        <taxon>Clostridia</taxon>
        <taxon>Eubacteriales</taxon>
        <taxon>Oscillospiraceae</taxon>
        <taxon>Acetivibrio</taxon>
    </lineage>
</organism>
<comment type="subunit">
    <text evidence="6">Monomer.</text>
</comment>
<dbReference type="Proteomes" id="UP000223596">
    <property type="component" value="Unassembled WGS sequence"/>
</dbReference>
<keyword evidence="3 6" id="KW-0548">Nucleotidyltransferase</keyword>
<evidence type="ECO:0000256" key="5">
    <source>
        <dbReference type="ARBA" id="ARBA00022932"/>
    </source>
</evidence>
<dbReference type="Pfam" id="PF11799">
    <property type="entry name" value="IMS_C"/>
    <property type="match status" value="1"/>
</dbReference>
<dbReference type="InterPro" id="IPR036775">
    <property type="entry name" value="DNA_pol_Y-fam_lit_finger_sf"/>
</dbReference>
<dbReference type="RefSeq" id="WP_003514173.1">
    <property type="nucleotide sequence ID" value="NZ_CP013828.1"/>
</dbReference>
<dbReference type="SUPFAM" id="SSF56672">
    <property type="entry name" value="DNA/RNA polymerases"/>
    <property type="match status" value="1"/>
</dbReference>
<comment type="cofactor">
    <cofactor evidence="6">
        <name>Mg(2+)</name>
        <dbReference type="ChEBI" id="CHEBI:18420"/>
    </cofactor>
    <text evidence="6">Binds 2 magnesium ions per subunit.</text>
</comment>
<dbReference type="HAMAP" id="MF_01113">
    <property type="entry name" value="DNApol_IV"/>
    <property type="match status" value="1"/>
</dbReference>
<evidence type="ECO:0000313" key="8">
    <source>
        <dbReference type="EMBL" id="PFH04041.1"/>
    </source>
</evidence>
<feature type="binding site" evidence="6">
    <location>
        <position position="105"/>
    </location>
    <ligand>
        <name>Mg(2+)</name>
        <dbReference type="ChEBI" id="CHEBI:18420"/>
    </ligand>
</feature>
<dbReference type="GO" id="GO:0005829">
    <property type="term" value="C:cytosol"/>
    <property type="evidence" value="ECO:0007669"/>
    <property type="project" value="TreeGrafter"/>
</dbReference>
<feature type="site" description="Substrate discrimination" evidence="6">
    <location>
        <position position="14"/>
    </location>
</feature>
<comment type="similarity">
    <text evidence="1 6">Belongs to the DNA polymerase type-Y family.</text>
</comment>
<dbReference type="Pfam" id="PF00817">
    <property type="entry name" value="IMS"/>
    <property type="match status" value="1"/>
</dbReference>
<protein>
    <recommendedName>
        <fullName evidence="6">DNA polymerase IV</fullName>
        <shortName evidence="6">Pol IV</shortName>
        <ecNumber evidence="6">2.7.7.7</ecNumber>
    </recommendedName>
</protein>
<dbReference type="GO" id="GO:0042276">
    <property type="term" value="P:error-prone translesion synthesis"/>
    <property type="evidence" value="ECO:0007669"/>
    <property type="project" value="TreeGrafter"/>
</dbReference>
<reference evidence="8 9" key="1">
    <citation type="submission" date="2017-09" db="EMBL/GenBank/DDBJ databases">
        <title>Evaluation of Pacific Biosciences Sequencing Technology to Finishing C. thermocellum Genome Sequences.</title>
        <authorList>
            <person name="Brown S."/>
        </authorList>
    </citation>
    <scope>NUCLEOTIDE SEQUENCE [LARGE SCALE GENOMIC DNA]</scope>
    <source>
        <strain evidence="8 9">AD2</strain>
    </source>
</reference>
<dbReference type="NCBIfam" id="NF002677">
    <property type="entry name" value="PRK02406.1"/>
    <property type="match status" value="1"/>
</dbReference>
<dbReference type="InterPro" id="IPR043502">
    <property type="entry name" value="DNA/RNA_pol_sf"/>
</dbReference>
<evidence type="ECO:0000256" key="2">
    <source>
        <dbReference type="ARBA" id="ARBA00022457"/>
    </source>
</evidence>
<comment type="catalytic activity">
    <reaction evidence="6">
        <text>DNA(n) + a 2'-deoxyribonucleoside 5'-triphosphate = DNA(n+1) + diphosphate</text>
        <dbReference type="Rhea" id="RHEA:22508"/>
        <dbReference type="Rhea" id="RHEA-COMP:17339"/>
        <dbReference type="Rhea" id="RHEA-COMP:17340"/>
        <dbReference type="ChEBI" id="CHEBI:33019"/>
        <dbReference type="ChEBI" id="CHEBI:61560"/>
        <dbReference type="ChEBI" id="CHEBI:173112"/>
        <dbReference type="EC" id="2.7.7.7"/>
    </reaction>
</comment>
<keyword evidence="6" id="KW-0963">Cytoplasm</keyword>
<dbReference type="Gene3D" id="3.30.1490.100">
    <property type="entry name" value="DNA polymerase, Y-family, little finger domain"/>
    <property type="match status" value="1"/>
</dbReference>
<gene>
    <name evidence="6" type="primary">dinB</name>
    <name evidence="8" type="ORF">M972_112863</name>
</gene>
<evidence type="ECO:0000256" key="3">
    <source>
        <dbReference type="ARBA" id="ARBA00022695"/>
    </source>
</evidence>
<keyword evidence="6" id="KW-0479">Metal-binding</keyword>
<evidence type="ECO:0000313" key="9">
    <source>
        <dbReference type="Proteomes" id="UP000223596"/>
    </source>
</evidence>
<dbReference type="GO" id="GO:0003684">
    <property type="term" value="F:damaged DNA binding"/>
    <property type="evidence" value="ECO:0007669"/>
    <property type="project" value="InterPro"/>
</dbReference>
<evidence type="ECO:0000256" key="1">
    <source>
        <dbReference type="ARBA" id="ARBA00010945"/>
    </source>
</evidence>
<dbReference type="PANTHER" id="PTHR11076:SF35">
    <property type="entry name" value="DNA REPAIR PROTEIN HOMOLOG YOBH"/>
    <property type="match status" value="1"/>
</dbReference>
<dbReference type="CDD" id="cd03586">
    <property type="entry name" value="PolY_Pol_IV_kappa"/>
    <property type="match status" value="1"/>
</dbReference>
<dbReference type="InterPro" id="IPR017961">
    <property type="entry name" value="DNA_pol_Y-fam_little_finger"/>
</dbReference>
<dbReference type="Gene3D" id="3.40.1170.60">
    <property type="match status" value="1"/>
</dbReference>